<name>A0ABZ0DEW8_9XANT</name>
<reference evidence="1 2" key="1">
    <citation type="submission" date="2022-08" db="EMBL/GenBank/DDBJ databases">
        <title>Whole genome sequencing-based tracing of a 2022 introduction and outbreak of Xanthomonas hortorum pv. pelargonii.</title>
        <authorList>
            <person name="Iruegas-Bocardo F."/>
            <person name="Weisberg A.K."/>
            <person name="Riutta E.R."/>
            <person name="Kilday K."/>
            <person name="Bonkowski J.C."/>
            <person name="Creswell T."/>
            <person name="Daughtrey M.L."/>
            <person name="Rane K."/>
            <person name="Grunwald N.J."/>
            <person name="Chang J.H."/>
            <person name="Putnam M.L."/>
        </authorList>
    </citation>
    <scope>NUCLEOTIDE SEQUENCE [LARGE SCALE GENOMIC DNA]</scope>
    <source>
        <strain evidence="1 2">22-325</strain>
    </source>
</reference>
<dbReference type="Proteomes" id="UP001304534">
    <property type="component" value="Chromosome"/>
</dbReference>
<evidence type="ECO:0000313" key="2">
    <source>
        <dbReference type="Proteomes" id="UP001304534"/>
    </source>
</evidence>
<dbReference type="Gene3D" id="3.50.50.60">
    <property type="entry name" value="FAD/NAD(P)-binding domain"/>
    <property type="match status" value="1"/>
</dbReference>
<sequence length="51" mass="5025">MGNYLAVDLIQATTVPNVVVCDDIASSAASMACAIASDAVAGVAIITLKSV</sequence>
<keyword evidence="2" id="KW-1185">Reference proteome</keyword>
<dbReference type="EMBL" id="CP103840">
    <property type="protein sequence ID" value="WOB28749.1"/>
    <property type="molecule type" value="Genomic_DNA"/>
</dbReference>
<organism evidence="1 2">
    <name type="scientific">Xanthomonas dyei</name>
    <dbReference type="NCBI Taxonomy" id="743699"/>
    <lineage>
        <taxon>Bacteria</taxon>
        <taxon>Pseudomonadati</taxon>
        <taxon>Pseudomonadota</taxon>
        <taxon>Gammaproteobacteria</taxon>
        <taxon>Lysobacterales</taxon>
        <taxon>Lysobacteraceae</taxon>
        <taxon>Xanthomonas</taxon>
    </lineage>
</organism>
<protein>
    <submittedName>
        <fullName evidence="1">Uncharacterized protein</fullName>
    </submittedName>
</protein>
<accession>A0ABZ0DEW8</accession>
<evidence type="ECO:0000313" key="1">
    <source>
        <dbReference type="EMBL" id="WOB28749.1"/>
    </source>
</evidence>
<gene>
    <name evidence="1" type="ORF">NYR99_03545</name>
</gene>
<proteinExistence type="predicted"/>
<dbReference type="RefSeq" id="WP_323707190.1">
    <property type="nucleotide sequence ID" value="NZ_CP103840.1"/>
</dbReference>
<dbReference type="InterPro" id="IPR036188">
    <property type="entry name" value="FAD/NAD-bd_sf"/>
</dbReference>